<comment type="caution">
    <text evidence="2">The sequence shown here is derived from an EMBL/GenBank/DDBJ whole genome shotgun (WGS) entry which is preliminary data.</text>
</comment>
<evidence type="ECO:0000313" key="3">
    <source>
        <dbReference type="Proteomes" id="UP000077202"/>
    </source>
</evidence>
<name>A0A176WTT0_MARPO</name>
<sequence>MYHAKSLEANLEEFLNITIELANSGDKEELSNKNKAIIIFNSLPEVKSAIKNHMARGKQQCKSTAGNNFKSKNHDKASTKINTQSTNFNADKKRFFCNKMDHIKKDCYSWIKNSKENQANTSQGHQDSENFGDGYNDGKVFMELAKLKD</sequence>
<evidence type="ECO:0000313" key="2">
    <source>
        <dbReference type="EMBL" id="OAE35925.1"/>
    </source>
</evidence>
<feature type="compositionally biased region" description="Polar residues" evidence="1">
    <location>
        <begin position="60"/>
        <end position="70"/>
    </location>
</feature>
<keyword evidence="3" id="KW-1185">Reference proteome</keyword>
<proteinExistence type="predicted"/>
<organism evidence="2 3">
    <name type="scientific">Marchantia polymorpha subsp. ruderalis</name>
    <dbReference type="NCBI Taxonomy" id="1480154"/>
    <lineage>
        <taxon>Eukaryota</taxon>
        <taxon>Viridiplantae</taxon>
        <taxon>Streptophyta</taxon>
        <taxon>Embryophyta</taxon>
        <taxon>Marchantiophyta</taxon>
        <taxon>Marchantiopsida</taxon>
        <taxon>Marchantiidae</taxon>
        <taxon>Marchantiales</taxon>
        <taxon>Marchantiaceae</taxon>
        <taxon>Marchantia</taxon>
    </lineage>
</organism>
<gene>
    <name evidence="2" type="ORF">AXG93_879s1150</name>
</gene>
<feature type="region of interest" description="Disordered" evidence="1">
    <location>
        <begin position="58"/>
        <end position="80"/>
    </location>
</feature>
<accession>A0A176WTT0</accession>
<dbReference type="Proteomes" id="UP000077202">
    <property type="component" value="Unassembled WGS sequence"/>
</dbReference>
<evidence type="ECO:0000256" key="1">
    <source>
        <dbReference type="SAM" id="MobiDB-lite"/>
    </source>
</evidence>
<dbReference type="EMBL" id="LVLJ01000036">
    <property type="protein sequence ID" value="OAE35925.1"/>
    <property type="molecule type" value="Genomic_DNA"/>
</dbReference>
<reference evidence="2" key="1">
    <citation type="submission" date="2016-03" db="EMBL/GenBank/DDBJ databases">
        <title>Mechanisms controlling the formation of the plant cell surface in tip-growing cells are functionally conserved among land plants.</title>
        <authorList>
            <person name="Honkanen S."/>
            <person name="Jones V.A."/>
            <person name="Morieri G."/>
            <person name="Champion C."/>
            <person name="Hetherington A.J."/>
            <person name="Kelly S."/>
            <person name="Saint-Marcoux D."/>
            <person name="Proust H."/>
            <person name="Prescott H."/>
            <person name="Dolan L."/>
        </authorList>
    </citation>
    <scope>NUCLEOTIDE SEQUENCE [LARGE SCALE GENOMIC DNA]</scope>
    <source>
        <tissue evidence="2">Whole gametophyte</tissue>
    </source>
</reference>
<dbReference type="AlphaFoldDB" id="A0A176WTT0"/>
<protein>
    <submittedName>
        <fullName evidence="2">Uncharacterized protein</fullName>
    </submittedName>
</protein>